<organism evidence="2 3">
    <name type="scientific">Flammeovirga agarivorans</name>
    <dbReference type="NCBI Taxonomy" id="2726742"/>
    <lineage>
        <taxon>Bacteria</taxon>
        <taxon>Pseudomonadati</taxon>
        <taxon>Bacteroidota</taxon>
        <taxon>Cytophagia</taxon>
        <taxon>Cytophagales</taxon>
        <taxon>Flammeovirgaceae</taxon>
        <taxon>Flammeovirga</taxon>
    </lineage>
</organism>
<reference evidence="2 3" key="1">
    <citation type="submission" date="2020-04" db="EMBL/GenBank/DDBJ databases">
        <title>Flammeovirga sp. SR4, a novel species isolated from seawater.</title>
        <authorList>
            <person name="Wang X."/>
        </authorList>
    </citation>
    <scope>NUCLEOTIDE SEQUENCE [LARGE SCALE GENOMIC DNA]</scope>
    <source>
        <strain evidence="2 3">SR4</strain>
    </source>
</reference>
<keyword evidence="3" id="KW-1185">Reference proteome</keyword>
<protein>
    <submittedName>
        <fullName evidence="2">Uncharacterized protein</fullName>
    </submittedName>
</protein>
<comment type="caution">
    <text evidence="2">The sequence shown here is derived from an EMBL/GenBank/DDBJ whole genome shotgun (WGS) entry which is preliminary data.</text>
</comment>
<accession>A0A7X8XYX9</accession>
<keyword evidence="1" id="KW-0732">Signal</keyword>
<dbReference type="RefSeq" id="WP_168885155.1">
    <property type="nucleotide sequence ID" value="NZ_JABAIL010000012.1"/>
</dbReference>
<feature type="signal peptide" evidence="1">
    <location>
        <begin position="1"/>
        <end position="22"/>
    </location>
</feature>
<evidence type="ECO:0000313" key="3">
    <source>
        <dbReference type="Proteomes" id="UP000585050"/>
    </source>
</evidence>
<feature type="chain" id="PRO_5030602218" evidence="1">
    <location>
        <begin position="23"/>
        <end position="123"/>
    </location>
</feature>
<evidence type="ECO:0000313" key="2">
    <source>
        <dbReference type="EMBL" id="NLR94445.1"/>
    </source>
</evidence>
<name>A0A7X8XYX9_9BACT</name>
<proteinExistence type="predicted"/>
<evidence type="ECO:0000256" key="1">
    <source>
        <dbReference type="SAM" id="SignalP"/>
    </source>
</evidence>
<sequence length="123" mass="14167">MKKLIIASILTLFTLLSLPSFNTIDQPLKDAETMLSAYDDGKYYMVTWQNDKGYWFGIGPMQNLWAGEESEEKAIKLIKSSAATKWSYLGNCGKYRVYKCDKFNSWDENTIKKAQKKGFSMCF</sequence>
<dbReference type="AlphaFoldDB" id="A0A7X8XYX9"/>
<dbReference type="EMBL" id="JABAIL010000012">
    <property type="protein sequence ID" value="NLR94445.1"/>
    <property type="molecule type" value="Genomic_DNA"/>
</dbReference>
<gene>
    <name evidence="2" type="ORF">HGP29_24790</name>
</gene>
<dbReference type="Proteomes" id="UP000585050">
    <property type="component" value="Unassembled WGS sequence"/>
</dbReference>